<comment type="caution">
    <text evidence="5">The sequence shown here is derived from an EMBL/GenBank/DDBJ whole genome shotgun (WGS) entry which is preliminary data.</text>
</comment>
<name>A0A502GKR4_9GAMM</name>
<keyword evidence="3" id="KW-0677">Repeat</keyword>
<protein>
    <submittedName>
        <fullName evidence="5">Acetyltransferase</fullName>
    </submittedName>
</protein>
<dbReference type="Gene3D" id="2.160.10.10">
    <property type="entry name" value="Hexapeptide repeat proteins"/>
    <property type="match status" value="1"/>
</dbReference>
<dbReference type="Proteomes" id="UP000317663">
    <property type="component" value="Unassembled WGS sequence"/>
</dbReference>
<dbReference type="InterPro" id="IPR018357">
    <property type="entry name" value="Hexapep_transf_CS"/>
</dbReference>
<proteinExistence type="inferred from homology"/>
<reference evidence="5 6" key="1">
    <citation type="journal article" date="2019" name="Environ. Microbiol.">
        <title>Species interactions and distinct microbial communities in high Arctic permafrost affected cryosols are associated with the CH4 and CO2 gas fluxes.</title>
        <authorList>
            <person name="Altshuler I."/>
            <person name="Hamel J."/>
            <person name="Turney S."/>
            <person name="Magnuson E."/>
            <person name="Levesque R."/>
            <person name="Greer C."/>
            <person name="Whyte L.G."/>
        </authorList>
    </citation>
    <scope>NUCLEOTIDE SEQUENCE [LARGE SCALE GENOMIC DNA]</scope>
    <source>
        <strain evidence="5 6">E4</strain>
    </source>
</reference>
<dbReference type="PANTHER" id="PTHR43300">
    <property type="entry name" value="ACETYLTRANSFERASE"/>
    <property type="match status" value="1"/>
</dbReference>
<evidence type="ECO:0000313" key="5">
    <source>
        <dbReference type="EMBL" id="TPG61576.1"/>
    </source>
</evidence>
<evidence type="ECO:0000256" key="4">
    <source>
        <dbReference type="ARBA" id="ARBA00023315"/>
    </source>
</evidence>
<comment type="similarity">
    <text evidence="1">Belongs to the transferase hexapeptide repeat family.</text>
</comment>
<evidence type="ECO:0000256" key="1">
    <source>
        <dbReference type="ARBA" id="ARBA00007274"/>
    </source>
</evidence>
<dbReference type="NCBIfam" id="TIGR03308">
    <property type="entry name" value="phn_thr-fam"/>
    <property type="match status" value="1"/>
</dbReference>
<dbReference type="InterPro" id="IPR017694">
    <property type="entry name" value="Phosphonate_tfrase_rpt"/>
</dbReference>
<dbReference type="RefSeq" id="WP_140473252.1">
    <property type="nucleotide sequence ID" value="NZ_RCZD01000006.1"/>
</dbReference>
<dbReference type="InterPro" id="IPR001451">
    <property type="entry name" value="Hexapep"/>
</dbReference>
<dbReference type="PROSITE" id="PS00101">
    <property type="entry name" value="HEXAPEP_TRANSFERASES"/>
    <property type="match status" value="1"/>
</dbReference>
<organism evidence="5 6">
    <name type="scientific">Ewingella americana</name>
    <dbReference type="NCBI Taxonomy" id="41202"/>
    <lineage>
        <taxon>Bacteria</taxon>
        <taxon>Pseudomonadati</taxon>
        <taxon>Pseudomonadota</taxon>
        <taxon>Gammaproteobacteria</taxon>
        <taxon>Enterobacterales</taxon>
        <taxon>Yersiniaceae</taxon>
        <taxon>Ewingella</taxon>
    </lineage>
</organism>
<dbReference type="InterPro" id="IPR050179">
    <property type="entry name" value="Trans_hexapeptide_repeat"/>
</dbReference>
<dbReference type="PANTHER" id="PTHR43300:SF11">
    <property type="entry name" value="ACETYLTRANSFERASE RV3034C-RELATED"/>
    <property type="match status" value="1"/>
</dbReference>
<evidence type="ECO:0000313" key="6">
    <source>
        <dbReference type="Proteomes" id="UP000317663"/>
    </source>
</evidence>
<sequence>MSDRVEAGQMFDNEEMFAEPNIGANVIMTKSRLGQYVHISDDAILEESELGDYSYTAGHNQIYYASIGKFVSIATYVRINPGNHPTYNRIAQHHFTYRASAYGLGEDDNEFFNWRRAHPVTVGNDVWIGHNAVIMPGVSVGNGAVIGTSAVVTKDVEPYSIVAGVAAKKIGMRFDDALIEKIERSQWWNWDHATLKARMADFRDLDLFVEKYL</sequence>
<dbReference type="OrthoDB" id="9815592at2"/>
<dbReference type="EMBL" id="RCZD01000006">
    <property type="protein sequence ID" value="TPG61576.1"/>
    <property type="molecule type" value="Genomic_DNA"/>
</dbReference>
<evidence type="ECO:0000256" key="2">
    <source>
        <dbReference type="ARBA" id="ARBA00022679"/>
    </source>
</evidence>
<gene>
    <name evidence="5" type="ORF">EAH77_13130</name>
</gene>
<dbReference type="AlphaFoldDB" id="A0A502GKR4"/>
<keyword evidence="2 5" id="KW-0808">Transferase</keyword>
<accession>A0A502GKR4</accession>
<dbReference type="SUPFAM" id="SSF51161">
    <property type="entry name" value="Trimeric LpxA-like enzymes"/>
    <property type="match status" value="1"/>
</dbReference>
<evidence type="ECO:0000256" key="3">
    <source>
        <dbReference type="ARBA" id="ARBA00022737"/>
    </source>
</evidence>
<keyword evidence="4" id="KW-0012">Acyltransferase</keyword>
<keyword evidence="6" id="KW-1185">Reference proteome</keyword>
<dbReference type="InterPro" id="IPR011004">
    <property type="entry name" value="Trimer_LpxA-like_sf"/>
</dbReference>
<dbReference type="CDD" id="cd03349">
    <property type="entry name" value="LbH_XAT"/>
    <property type="match status" value="1"/>
</dbReference>
<dbReference type="Pfam" id="PF00132">
    <property type="entry name" value="Hexapep"/>
    <property type="match status" value="1"/>
</dbReference>
<dbReference type="GO" id="GO:0016747">
    <property type="term" value="F:acyltransferase activity, transferring groups other than amino-acyl groups"/>
    <property type="evidence" value="ECO:0007669"/>
    <property type="project" value="UniProtKB-ARBA"/>
</dbReference>